<name>Q0RGF6_FRAAA</name>
<dbReference type="AlphaFoldDB" id="Q0RGF6"/>
<dbReference type="Proteomes" id="UP000000657">
    <property type="component" value="Chromosome"/>
</dbReference>
<reference evidence="1 2" key="1">
    <citation type="journal article" date="2007" name="Genome Res.">
        <title>Genome characteristics of facultatively symbiotic Frankia sp. strains reflect host range and host plant biogeography.</title>
        <authorList>
            <person name="Normand P."/>
            <person name="Lapierre P."/>
            <person name="Tisa L.S."/>
            <person name="Gogarten J.P."/>
            <person name="Alloisio N."/>
            <person name="Bagnarol E."/>
            <person name="Bassi C.A."/>
            <person name="Berry A.M."/>
            <person name="Bickhart D.M."/>
            <person name="Choisne N."/>
            <person name="Couloux A."/>
            <person name="Cournoyer B."/>
            <person name="Cruveiller S."/>
            <person name="Daubin V."/>
            <person name="Demange N."/>
            <person name="Francino M.P."/>
            <person name="Goltsman E."/>
            <person name="Huang Y."/>
            <person name="Kopp O.R."/>
            <person name="Labarre L."/>
            <person name="Lapidus A."/>
            <person name="Lavire C."/>
            <person name="Marechal J."/>
            <person name="Martinez M."/>
            <person name="Mastronunzio J.E."/>
            <person name="Mullin B.C."/>
            <person name="Niemann J."/>
            <person name="Pujic P."/>
            <person name="Rawnsley T."/>
            <person name="Rouy Z."/>
            <person name="Schenowitz C."/>
            <person name="Sellstedt A."/>
            <person name="Tavares F."/>
            <person name="Tomkins J.P."/>
            <person name="Vallenet D."/>
            <person name="Valverde C."/>
            <person name="Wall L.G."/>
            <person name="Wang Y."/>
            <person name="Medigue C."/>
            <person name="Benson D.R."/>
        </authorList>
    </citation>
    <scope>NUCLEOTIDE SEQUENCE [LARGE SCALE GENOMIC DNA]</scope>
    <source>
        <strain evidence="2">DSM 45986 / CECT 9034 / ACN14a</strain>
    </source>
</reference>
<dbReference type="EMBL" id="CT573213">
    <property type="protein sequence ID" value="CAJ63431.1"/>
    <property type="molecule type" value="Genomic_DNA"/>
</dbReference>
<dbReference type="RefSeq" id="WP_011605905.1">
    <property type="nucleotide sequence ID" value="NC_008278.1"/>
</dbReference>
<gene>
    <name evidence="1" type="ordered locus">FRAAL4790</name>
</gene>
<evidence type="ECO:0000313" key="2">
    <source>
        <dbReference type="Proteomes" id="UP000000657"/>
    </source>
</evidence>
<protein>
    <submittedName>
        <fullName evidence="1">Uncharacterized protein</fullName>
    </submittedName>
</protein>
<proteinExistence type="predicted"/>
<organism evidence="1 2">
    <name type="scientific">Frankia alni (strain DSM 45986 / CECT 9034 / ACN14a)</name>
    <dbReference type="NCBI Taxonomy" id="326424"/>
    <lineage>
        <taxon>Bacteria</taxon>
        <taxon>Bacillati</taxon>
        <taxon>Actinomycetota</taxon>
        <taxon>Actinomycetes</taxon>
        <taxon>Frankiales</taxon>
        <taxon>Frankiaceae</taxon>
        <taxon>Frankia</taxon>
    </lineage>
</organism>
<evidence type="ECO:0000313" key="1">
    <source>
        <dbReference type="EMBL" id="CAJ63431.1"/>
    </source>
</evidence>
<keyword evidence="2" id="KW-1185">Reference proteome</keyword>
<dbReference type="HOGENOM" id="CLU_2699303_0_0_11"/>
<sequence>MNGPVTPIVAGTNIVSVAIPAGKVPVGGAEITAGNDSALINSFGPDGAGNWSDRILASSGGGTAQAIVFVIDA</sequence>
<dbReference type="KEGG" id="fal:FRAAL4790"/>
<accession>Q0RGF6</accession>